<feature type="region of interest" description="Disordered" evidence="1">
    <location>
        <begin position="197"/>
        <end position="316"/>
    </location>
</feature>
<dbReference type="OrthoDB" id="3249923at2759"/>
<keyword evidence="3" id="KW-1185">Reference proteome</keyword>
<feature type="region of interest" description="Disordered" evidence="1">
    <location>
        <begin position="143"/>
        <end position="185"/>
    </location>
</feature>
<name>A0A401H3R4_9APHY</name>
<sequence length="731" mass="81645">MDPRRRYPPPNLDVSAAAGPSNTQPEFLKTSIARKSGGPAAAPSQREVFTDIHRAVSNNTVLNLSQGRDREPIRVTKVAHGAAQRRDRIEENVYRGITARKAAYSNTSSKLPSSFTYIAPLLHRPARPIKSAPLKPAWMALEEAHTPGSSRKRVGNELSSRSASRITAVMPTPKHAEPTPSKQLLVKRPGFRIPMPPWDGFVVGPDESSSESSEEEVHVPSGGKPPRMQLATKSARKTAAWSHIPSGESSDEEEETSVSGQQSRKNLSATSFRKSREGASEKDAPKSAPKADPFDVIEGSDSSSSPATESANGEEDVEELMAALNALTLPTVRLREYRRLPFLVRNLRRGFRHRCRLAGVQTQPVQPPPAPINVSYIYRPDNDETSEVPDGERVDNDEERVGKMYQWECPLCQLHGQFNTRNMLTFHLGRDHDEVKFTWRETQIDDIQSLTLSLVIPDIDSQESESESEDEDEESASQDVRAGMRASEARVEPERMSPGPAAVAQLAPISSLFDGPAERTTIDLTDIPPSPVLIPKKFRADSPTIKTEARQPSTAQVRKQASTRGSLPERYPTPPPPSDPLAPAAQYPYLPDQSEDGEVYYSCRPGGPRIFDLLNTLPLEPFGVLSWSIVEREEELFELDDVRDEDKVLLALWNRWIMLNRISFVYKGYAKGVIAFIDKYWRMIHRAAGWGALRGFLLMLVANKFLDVSEVVRILKHYENHTGMEYWYKDD</sequence>
<comment type="caution">
    <text evidence="2">The sequence shown here is derived from an EMBL/GenBank/DDBJ whole genome shotgun (WGS) entry which is preliminary data.</text>
</comment>
<protein>
    <submittedName>
        <fullName evidence="2">Uncharacterized protein</fullName>
    </submittedName>
</protein>
<reference evidence="2 3" key="1">
    <citation type="journal article" date="2018" name="Sci. Rep.">
        <title>Genome sequence of the cauliflower mushroom Sparassis crispa (Hanabiratake) and its association with beneficial usage.</title>
        <authorList>
            <person name="Kiyama R."/>
            <person name="Furutani Y."/>
            <person name="Kawaguchi K."/>
            <person name="Nakanishi T."/>
        </authorList>
    </citation>
    <scope>NUCLEOTIDE SEQUENCE [LARGE SCALE GENOMIC DNA]</scope>
</reference>
<proteinExistence type="predicted"/>
<accession>A0A401H3R4</accession>
<dbReference type="EMBL" id="BFAD01000015">
    <property type="protein sequence ID" value="GBE89086.1"/>
    <property type="molecule type" value="Genomic_DNA"/>
</dbReference>
<dbReference type="InParanoid" id="A0A401H3R4"/>
<dbReference type="Proteomes" id="UP000287166">
    <property type="component" value="Unassembled WGS sequence"/>
</dbReference>
<dbReference type="AlphaFoldDB" id="A0A401H3R4"/>
<feature type="compositionally biased region" description="Polar residues" evidence="1">
    <location>
        <begin position="260"/>
        <end position="272"/>
    </location>
</feature>
<feature type="region of interest" description="Disordered" evidence="1">
    <location>
        <begin position="520"/>
        <end position="586"/>
    </location>
</feature>
<evidence type="ECO:0000313" key="2">
    <source>
        <dbReference type="EMBL" id="GBE89086.1"/>
    </source>
</evidence>
<feature type="compositionally biased region" description="Basic and acidic residues" evidence="1">
    <location>
        <begin position="274"/>
        <end position="285"/>
    </location>
</feature>
<dbReference type="RefSeq" id="XP_027619999.1">
    <property type="nucleotide sequence ID" value="XM_027764198.1"/>
</dbReference>
<organism evidence="2 3">
    <name type="scientific">Sparassis crispa</name>
    <dbReference type="NCBI Taxonomy" id="139825"/>
    <lineage>
        <taxon>Eukaryota</taxon>
        <taxon>Fungi</taxon>
        <taxon>Dikarya</taxon>
        <taxon>Basidiomycota</taxon>
        <taxon>Agaricomycotina</taxon>
        <taxon>Agaricomycetes</taxon>
        <taxon>Polyporales</taxon>
        <taxon>Sparassidaceae</taxon>
        <taxon>Sparassis</taxon>
    </lineage>
</organism>
<gene>
    <name evidence="2" type="ORF">SCP_1500890</name>
</gene>
<feature type="compositionally biased region" description="Acidic residues" evidence="1">
    <location>
        <begin position="460"/>
        <end position="476"/>
    </location>
</feature>
<dbReference type="STRING" id="139825.A0A401H3R4"/>
<feature type="region of interest" description="Disordered" evidence="1">
    <location>
        <begin position="1"/>
        <end position="25"/>
    </location>
</feature>
<feature type="region of interest" description="Disordered" evidence="1">
    <location>
        <begin position="460"/>
        <end position="500"/>
    </location>
</feature>
<feature type="compositionally biased region" description="Pro residues" evidence="1">
    <location>
        <begin position="571"/>
        <end position="580"/>
    </location>
</feature>
<evidence type="ECO:0000313" key="3">
    <source>
        <dbReference type="Proteomes" id="UP000287166"/>
    </source>
</evidence>
<dbReference type="GeneID" id="38786003"/>
<evidence type="ECO:0000256" key="1">
    <source>
        <dbReference type="SAM" id="MobiDB-lite"/>
    </source>
</evidence>
<feature type="compositionally biased region" description="Polar residues" evidence="1">
    <location>
        <begin position="550"/>
        <end position="565"/>
    </location>
</feature>